<keyword evidence="3" id="KW-1185">Reference proteome</keyword>
<evidence type="ECO:0000313" key="3">
    <source>
        <dbReference type="Proteomes" id="UP000240429"/>
    </source>
</evidence>
<evidence type="ECO:0000256" key="1">
    <source>
        <dbReference type="SAM" id="SignalP"/>
    </source>
</evidence>
<feature type="signal peptide" evidence="1">
    <location>
        <begin position="1"/>
        <end position="26"/>
    </location>
</feature>
<accession>A0A2P8QAZ1</accession>
<keyword evidence="1" id="KW-0732">Signal</keyword>
<reference evidence="2 3" key="1">
    <citation type="submission" date="2018-03" db="EMBL/GenBank/DDBJ databases">
        <title>Streptomyces dioscori sp. nov., a novel endophytic actinobacterium isolated from bulbil of Dioscorea bulbifera L.</title>
        <authorList>
            <person name="Zhikuan W."/>
        </authorList>
    </citation>
    <scope>NUCLEOTIDE SEQUENCE [LARGE SCALE GENOMIC DNA]</scope>
    <source>
        <strain evidence="2 3">A217</strain>
    </source>
</reference>
<comment type="caution">
    <text evidence="2">The sequence shown here is derived from an EMBL/GenBank/DDBJ whole genome shotgun (WGS) entry which is preliminary data.</text>
</comment>
<dbReference type="RefSeq" id="WP_107016162.1">
    <property type="nucleotide sequence ID" value="NZ_KZ679040.1"/>
</dbReference>
<dbReference type="AlphaFoldDB" id="A0A2P8QAZ1"/>
<protein>
    <recommendedName>
        <fullName evidence="4">Secreted protein</fullName>
    </recommendedName>
</protein>
<evidence type="ECO:0008006" key="4">
    <source>
        <dbReference type="Google" id="ProtNLM"/>
    </source>
</evidence>
<feature type="chain" id="PRO_5015139305" description="Secreted protein" evidence="1">
    <location>
        <begin position="27"/>
        <end position="168"/>
    </location>
</feature>
<dbReference type="Proteomes" id="UP000240429">
    <property type="component" value="Unassembled WGS sequence"/>
</dbReference>
<organism evidence="2 3">
    <name type="scientific">Streptomyces dioscori</name>
    <dbReference type="NCBI Taxonomy" id="2109333"/>
    <lineage>
        <taxon>Bacteria</taxon>
        <taxon>Bacillati</taxon>
        <taxon>Actinomycetota</taxon>
        <taxon>Actinomycetes</taxon>
        <taxon>Kitasatosporales</taxon>
        <taxon>Streptomycetaceae</taxon>
        <taxon>Streptomyces</taxon>
        <taxon>Streptomyces aurantiacus group</taxon>
    </lineage>
</organism>
<sequence length="168" mass="16923">MKSTTRGTLAAVVTCVAAAVATPAVAADGVPVAVPLEGVEHSLNMEMPRISGTVPLITPGSPDGPRYVEGRLLPERALPQLPVTSDLPSLDLRTPLPRVLGDTFDHLAASTPTSGLRALTPGASLDAPLTAPRADMLGLPAAKLPQVAVLTPVLQAAPGATLGLAPGL</sequence>
<evidence type="ECO:0000313" key="2">
    <source>
        <dbReference type="EMBL" id="PSM43427.1"/>
    </source>
</evidence>
<dbReference type="EMBL" id="PYBJ01000005">
    <property type="protein sequence ID" value="PSM43427.1"/>
    <property type="molecule type" value="Genomic_DNA"/>
</dbReference>
<gene>
    <name evidence="2" type="ORF">C6Y14_09895</name>
</gene>
<proteinExistence type="predicted"/>
<name>A0A2P8QAZ1_9ACTN</name>
<dbReference type="OrthoDB" id="4330268at2"/>